<dbReference type="SMART" id="SM00987">
    <property type="entry name" value="UreE_C"/>
    <property type="match status" value="1"/>
</dbReference>
<comment type="similarity">
    <text evidence="2">Belongs to the uracil-DNA glycosylase (UDG) superfamily. Type 4 (UDGa) family.</text>
</comment>
<dbReference type="SMART" id="SM00986">
    <property type="entry name" value="UDG"/>
    <property type="match status" value="1"/>
</dbReference>
<gene>
    <name evidence="13" type="ORF">MAIT1_01904</name>
</gene>
<evidence type="ECO:0000313" key="14">
    <source>
        <dbReference type="Proteomes" id="UP000194003"/>
    </source>
</evidence>
<keyword evidence="11" id="KW-0234">DNA repair</keyword>
<evidence type="ECO:0000256" key="2">
    <source>
        <dbReference type="ARBA" id="ARBA00006521"/>
    </source>
</evidence>
<feature type="domain" description="Uracil-DNA glycosylase-like" evidence="12">
    <location>
        <begin position="34"/>
        <end position="180"/>
    </location>
</feature>
<keyword evidence="5" id="KW-0004">4Fe-4S</keyword>
<dbReference type="PANTHER" id="PTHR33693">
    <property type="entry name" value="TYPE-5 URACIL-DNA GLYCOSYLASE"/>
    <property type="match status" value="1"/>
</dbReference>
<dbReference type="CDD" id="cd10030">
    <property type="entry name" value="UDG-F4_TTUDGA_SPO1dp_like"/>
    <property type="match status" value="1"/>
</dbReference>
<evidence type="ECO:0000256" key="1">
    <source>
        <dbReference type="ARBA" id="ARBA00001400"/>
    </source>
</evidence>
<dbReference type="Gene3D" id="3.40.470.10">
    <property type="entry name" value="Uracil-DNA glycosylase-like domain"/>
    <property type="match status" value="1"/>
</dbReference>
<evidence type="ECO:0000256" key="6">
    <source>
        <dbReference type="ARBA" id="ARBA00022723"/>
    </source>
</evidence>
<evidence type="ECO:0000256" key="11">
    <source>
        <dbReference type="ARBA" id="ARBA00023204"/>
    </source>
</evidence>
<dbReference type="GO" id="GO:0006281">
    <property type="term" value="P:DNA repair"/>
    <property type="evidence" value="ECO:0007669"/>
    <property type="project" value="UniProtKB-KW"/>
</dbReference>
<dbReference type="GO" id="GO:0051539">
    <property type="term" value="F:4 iron, 4 sulfur cluster binding"/>
    <property type="evidence" value="ECO:0007669"/>
    <property type="project" value="UniProtKB-KW"/>
</dbReference>
<dbReference type="InterPro" id="IPR036895">
    <property type="entry name" value="Uracil-DNA_glycosylase-like_sf"/>
</dbReference>
<dbReference type="GO" id="GO:0004844">
    <property type="term" value="F:uracil DNA N-glycosylase activity"/>
    <property type="evidence" value="ECO:0007669"/>
    <property type="project" value="UniProtKB-EC"/>
</dbReference>
<evidence type="ECO:0000256" key="9">
    <source>
        <dbReference type="ARBA" id="ARBA00023004"/>
    </source>
</evidence>
<comment type="catalytic activity">
    <reaction evidence="1">
        <text>Hydrolyzes single-stranded DNA or mismatched double-stranded DNA and polynucleotides, releasing free uracil.</text>
        <dbReference type="EC" id="3.2.2.27"/>
    </reaction>
</comment>
<keyword evidence="14" id="KW-1185">Reference proteome</keyword>
<dbReference type="InterPro" id="IPR005273">
    <property type="entry name" value="Ura-DNA_glyco_family4"/>
</dbReference>
<evidence type="ECO:0000313" key="13">
    <source>
        <dbReference type="EMBL" id="OSM01854.1"/>
    </source>
</evidence>
<dbReference type="NCBIfam" id="TIGR00758">
    <property type="entry name" value="UDG_fam4"/>
    <property type="match status" value="1"/>
</dbReference>
<evidence type="ECO:0000256" key="4">
    <source>
        <dbReference type="ARBA" id="ARBA00019403"/>
    </source>
</evidence>
<reference evidence="13 14" key="1">
    <citation type="journal article" date="2016" name="BMC Genomics">
        <title>Combined genomic and structural analyses of a cultured magnetotactic bacterium reveals its niche adaptation to a dynamic environment.</title>
        <authorList>
            <person name="Araujo A.C."/>
            <person name="Morillo V."/>
            <person name="Cypriano J."/>
            <person name="Teixeira L.C."/>
            <person name="Leao P."/>
            <person name="Lyra S."/>
            <person name="Almeida L.G."/>
            <person name="Bazylinski D.A."/>
            <person name="Vasconcellos A.T."/>
            <person name="Abreu F."/>
            <person name="Lins U."/>
        </authorList>
    </citation>
    <scope>NUCLEOTIDE SEQUENCE [LARGE SCALE GENOMIC DNA]</scope>
    <source>
        <strain evidence="13 14">IT-1</strain>
    </source>
</reference>
<dbReference type="GO" id="GO:0046872">
    <property type="term" value="F:metal ion binding"/>
    <property type="evidence" value="ECO:0007669"/>
    <property type="project" value="UniProtKB-KW"/>
</dbReference>
<dbReference type="Pfam" id="PF03167">
    <property type="entry name" value="UDG"/>
    <property type="match status" value="1"/>
</dbReference>
<name>A0A1Y2K409_9PROT</name>
<dbReference type="STRING" id="1434232.MAIT1_01904"/>
<proteinExistence type="inferred from homology"/>
<keyword evidence="9" id="KW-0408">Iron</keyword>
<organism evidence="13 14">
    <name type="scientific">Magnetofaba australis IT-1</name>
    <dbReference type="NCBI Taxonomy" id="1434232"/>
    <lineage>
        <taxon>Bacteria</taxon>
        <taxon>Pseudomonadati</taxon>
        <taxon>Pseudomonadota</taxon>
        <taxon>Magnetococcia</taxon>
        <taxon>Magnetococcales</taxon>
        <taxon>Magnetococcaceae</taxon>
        <taxon>Magnetofaba</taxon>
    </lineage>
</organism>
<evidence type="ECO:0000256" key="8">
    <source>
        <dbReference type="ARBA" id="ARBA00022801"/>
    </source>
</evidence>
<dbReference type="EC" id="3.2.2.27" evidence="3"/>
<keyword evidence="10" id="KW-0411">Iron-sulfur</keyword>
<evidence type="ECO:0000256" key="5">
    <source>
        <dbReference type="ARBA" id="ARBA00022485"/>
    </source>
</evidence>
<evidence type="ECO:0000256" key="7">
    <source>
        <dbReference type="ARBA" id="ARBA00022763"/>
    </source>
</evidence>
<sequence>MAPEERPAALDELSAKVAVCERCQLCKNRTQAVFGVGSATAPVVFVGEGPGADEDRLGEPFVGAAGQLLNAMLGAAGFQREEIYIANVVKCRPPGNRNPLPEEMALCQGYLYQQLEIIRPQMIFALGKFAIQSLLGHTGAIAKVRGRIHHWRGTPVAASYHPAFFLRAPTRKREGWEDLLRLRAHMRTLDQSLASDV</sequence>
<evidence type="ECO:0000256" key="3">
    <source>
        <dbReference type="ARBA" id="ARBA00012030"/>
    </source>
</evidence>
<evidence type="ECO:0000256" key="10">
    <source>
        <dbReference type="ARBA" id="ARBA00023014"/>
    </source>
</evidence>
<dbReference type="InterPro" id="IPR051536">
    <property type="entry name" value="UDG_Type-4/5"/>
</dbReference>
<dbReference type="InterPro" id="IPR005122">
    <property type="entry name" value="Uracil-DNA_glycosylase-like"/>
</dbReference>
<dbReference type="SUPFAM" id="SSF52141">
    <property type="entry name" value="Uracil-DNA glycosylase-like"/>
    <property type="match status" value="1"/>
</dbReference>
<evidence type="ECO:0000259" key="12">
    <source>
        <dbReference type="SMART" id="SM00986"/>
    </source>
</evidence>
<keyword evidence="7" id="KW-0227">DNA damage</keyword>
<accession>A0A1Y2K409</accession>
<protein>
    <recommendedName>
        <fullName evidence="4">Type-4 uracil-DNA glycosylase</fullName>
        <ecNumber evidence="3">3.2.2.27</ecNumber>
    </recommendedName>
</protein>
<dbReference type="PANTHER" id="PTHR33693:SF1">
    <property type="entry name" value="TYPE-4 URACIL-DNA GLYCOSYLASE"/>
    <property type="match status" value="1"/>
</dbReference>
<keyword evidence="8" id="KW-0378">Hydrolase</keyword>
<comment type="caution">
    <text evidence="13">The sequence shown here is derived from an EMBL/GenBank/DDBJ whole genome shotgun (WGS) entry which is preliminary data.</text>
</comment>
<dbReference type="Proteomes" id="UP000194003">
    <property type="component" value="Unassembled WGS sequence"/>
</dbReference>
<keyword evidence="6" id="KW-0479">Metal-binding</keyword>
<dbReference type="EMBL" id="LVJN01000020">
    <property type="protein sequence ID" value="OSM01854.1"/>
    <property type="molecule type" value="Genomic_DNA"/>
</dbReference>
<dbReference type="AlphaFoldDB" id="A0A1Y2K409"/>